<organism evidence="2 3">
    <name type="scientific">Brevundimonas lenta</name>
    <dbReference type="NCBI Taxonomy" id="424796"/>
    <lineage>
        <taxon>Bacteria</taxon>
        <taxon>Pseudomonadati</taxon>
        <taxon>Pseudomonadota</taxon>
        <taxon>Alphaproteobacteria</taxon>
        <taxon>Caulobacterales</taxon>
        <taxon>Caulobacteraceae</taxon>
        <taxon>Brevundimonas</taxon>
    </lineage>
</organism>
<evidence type="ECO:0000313" key="2">
    <source>
        <dbReference type="EMBL" id="MBB4083113.1"/>
    </source>
</evidence>
<dbReference type="AlphaFoldDB" id="A0A7W6JFD2"/>
<gene>
    <name evidence="2" type="ORF">GGR12_001979</name>
</gene>
<feature type="region of interest" description="Disordered" evidence="1">
    <location>
        <begin position="34"/>
        <end position="58"/>
    </location>
</feature>
<evidence type="ECO:0008006" key="4">
    <source>
        <dbReference type="Google" id="ProtNLM"/>
    </source>
</evidence>
<evidence type="ECO:0000256" key="1">
    <source>
        <dbReference type="SAM" id="MobiDB-lite"/>
    </source>
</evidence>
<comment type="caution">
    <text evidence="2">The sequence shown here is derived from an EMBL/GenBank/DDBJ whole genome shotgun (WGS) entry which is preliminary data.</text>
</comment>
<dbReference type="Proteomes" id="UP000529946">
    <property type="component" value="Unassembled WGS sequence"/>
</dbReference>
<proteinExistence type="predicted"/>
<dbReference type="EMBL" id="JACIDM010000002">
    <property type="protein sequence ID" value="MBB4083113.1"/>
    <property type="molecule type" value="Genomic_DNA"/>
</dbReference>
<name>A0A7W6JFD2_9CAUL</name>
<evidence type="ECO:0000313" key="3">
    <source>
        <dbReference type="Proteomes" id="UP000529946"/>
    </source>
</evidence>
<keyword evidence="3" id="KW-1185">Reference proteome</keyword>
<sequence>MLAILLAAGLSACGMIDSDPHRFENLADRVASVPLDGSEPSEAAEKPAQKPVRTAEERGMRPALKVEVLDPHTLWDVRDGVVRTAAPAVAQAVVREASARVQEAAPAELRPALPPPAARSGAGLVQLGAYSSESAARDAWNRLKSGPAAWALDGLSPVYEPVEIDGRRLVRLKVRAPGAGAGALCAAAGVDDPWCRRTA</sequence>
<dbReference type="RefSeq" id="WP_183204238.1">
    <property type="nucleotide sequence ID" value="NZ_BAAAER010000001.1"/>
</dbReference>
<feature type="compositionally biased region" description="Basic and acidic residues" evidence="1">
    <location>
        <begin position="43"/>
        <end position="58"/>
    </location>
</feature>
<accession>A0A7W6JFD2</accession>
<protein>
    <recommendedName>
        <fullName evidence="4">SPOR domain-containing protein</fullName>
    </recommendedName>
</protein>
<reference evidence="2 3" key="1">
    <citation type="submission" date="2020-08" db="EMBL/GenBank/DDBJ databases">
        <title>Genomic Encyclopedia of Type Strains, Phase IV (KMG-IV): sequencing the most valuable type-strain genomes for metagenomic binning, comparative biology and taxonomic classification.</title>
        <authorList>
            <person name="Goeker M."/>
        </authorList>
    </citation>
    <scope>NUCLEOTIDE SEQUENCE [LARGE SCALE GENOMIC DNA]</scope>
    <source>
        <strain evidence="2 3">DSM 23960</strain>
    </source>
</reference>